<organism evidence="2">
    <name type="scientific">Tanacetum cinerariifolium</name>
    <name type="common">Dalmatian daisy</name>
    <name type="synonym">Chrysanthemum cinerariifolium</name>
    <dbReference type="NCBI Taxonomy" id="118510"/>
    <lineage>
        <taxon>Eukaryota</taxon>
        <taxon>Viridiplantae</taxon>
        <taxon>Streptophyta</taxon>
        <taxon>Embryophyta</taxon>
        <taxon>Tracheophyta</taxon>
        <taxon>Spermatophyta</taxon>
        <taxon>Magnoliopsida</taxon>
        <taxon>eudicotyledons</taxon>
        <taxon>Gunneridae</taxon>
        <taxon>Pentapetalae</taxon>
        <taxon>asterids</taxon>
        <taxon>campanulids</taxon>
        <taxon>Asterales</taxon>
        <taxon>Asteraceae</taxon>
        <taxon>Asteroideae</taxon>
        <taxon>Anthemideae</taxon>
        <taxon>Anthemidinae</taxon>
        <taxon>Tanacetum</taxon>
    </lineage>
</organism>
<dbReference type="Gene3D" id="3.30.750.24">
    <property type="entry name" value="STAS domain"/>
    <property type="match status" value="1"/>
</dbReference>
<dbReference type="InterPro" id="IPR036513">
    <property type="entry name" value="STAS_dom_sf"/>
</dbReference>
<dbReference type="AlphaFoldDB" id="A0A699K7P6"/>
<dbReference type="CDD" id="cd07042">
    <property type="entry name" value="STAS_SulP_like_sulfate_transporter"/>
    <property type="match status" value="1"/>
</dbReference>
<feature type="non-terminal residue" evidence="2">
    <location>
        <position position="1"/>
    </location>
</feature>
<dbReference type="Pfam" id="PF01740">
    <property type="entry name" value="STAS"/>
    <property type="match status" value="1"/>
</dbReference>
<reference evidence="2" key="1">
    <citation type="journal article" date="2019" name="Sci. Rep.">
        <title>Draft genome of Tanacetum cinerariifolium, the natural source of mosquito coil.</title>
        <authorList>
            <person name="Yamashiro T."/>
            <person name="Shiraishi A."/>
            <person name="Satake H."/>
            <person name="Nakayama K."/>
        </authorList>
    </citation>
    <scope>NUCLEOTIDE SEQUENCE</scope>
</reference>
<evidence type="ECO:0000313" key="2">
    <source>
        <dbReference type="EMBL" id="GFA79247.1"/>
    </source>
</evidence>
<dbReference type="PROSITE" id="PS50801">
    <property type="entry name" value="STAS"/>
    <property type="match status" value="1"/>
</dbReference>
<feature type="domain" description="STAS" evidence="1">
    <location>
        <begin position="51"/>
        <end position="118"/>
    </location>
</feature>
<dbReference type="GO" id="GO:0016020">
    <property type="term" value="C:membrane"/>
    <property type="evidence" value="ECO:0007669"/>
    <property type="project" value="InterPro"/>
</dbReference>
<accession>A0A699K7P6</accession>
<gene>
    <name evidence="2" type="ORF">Tci_651219</name>
</gene>
<comment type="caution">
    <text evidence="2">The sequence shown here is derived from an EMBL/GenBank/DDBJ whole genome shotgun (WGS) entry which is preliminary data.</text>
</comment>
<dbReference type="SUPFAM" id="SSF52091">
    <property type="entry name" value="SpoIIaa-like"/>
    <property type="match status" value="1"/>
</dbReference>
<name>A0A699K7P6_TANCI</name>
<evidence type="ECO:0000259" key="1">
    <source>
        <dbReference type="PROSITE" id="PS50801"/>
    </source>
</evidence>
<sequence length="148" mass="16256">VCVSFGRLILNAIRPGIEELGRLPGTDIFCDKAQYPGVLDVPGISIIRLNSGSFCFANANPIKEKITKCVTEENVKEVAKKPITGIILDMSSVMSIDSSGIIALEEMYKKLVSRNIDVTPSVSRCLTTANHRQSKMESDPQAKNCWIR</sequence>
<proteinExistence type="predicted"/>
<dbReference type="PANTHER" id="PTHR11814">
    <property type="entry name" value="SULFATE TRANSPORTER"/>
    <property type="match status" value="1"/>
</dbReference>
<dbReference type="InterPro" id="IPR002645">
    <property type="entry name" value="STAS_dom"/>
</dbReference>
<dbReference type="InterPro" id="IPR001902">
    <property type="entry name" value="SLC26A/SulP_fam"/>
</dbReference>
<dbReference type="EMBL" id="BKCJ010488808">
    <property type="protein sequence ID" value="GFA79247.1"/>
    <property type="molecule type" value="Genomic_DNA"/>
</dbReference>
<dbReference type="GO" id="GO:0055085">
    <property type="term" value="P:transmembrane transport"/>
    <property type="evidence" value="ECO:0007669"/>
    <property type="project" value="InterPro"/>
</dbReference>
<protein>
    <submittedName>
        <fullName evidence="2">Low affinity sulfate transporter 3-like</fullName>
    </submittedName>
</protein>